<feature type="compositionally biased region" description="Basic and acidic residues" evidence="1">
    <location>
        <begin position="67"/>
        <end position="81"/>
    </location>
</feature>
<accession>A0ABS4SJP2</accession>
<dbReference type="RefSeq" id="WP_209766653.1">
    <property type="nucleotide sequence ID" value="NZ_JAGINP010000008.1"/>
</dbReference>
<evidence type="ECO:0000313" key="3">
    <source>
        <dbReference type="Proteomes" id="UP000781958"/>
    </source>
</evidence>
<comment type="caution">
    <text evidence="2">The sequence shown here is derived from an EMBL/GenBank/DDBJ whole genome shotgun (WGS) entry which is preliminary data.</text>
</comment>
<dbReference type="Proteomes" id="UP000781958">
    <property type="component" value="Unassembled WGS sequence"/>
</dbReference>
<name>A0ABS4SJP2_9PROT</name>
<dbReference type="EMBL" id="JAGINP010000008">
    <property type="protein sequence ID" value="MBP2292785.1"/>
    <property type="molecule type" value="Genomic_DNA"/>
</dbReference>
<feature type="compositionally biased region" description="Basic and acidic residues" evidence="1">
    <location>
        <begin position="136"/>
        <end position="152"/>
    </location>
</feature>
<feature type="region of interest" description="Disordered" evidence="1">
    <location>
        <begin position="49"/>
        <end position="171"/>
    </location>
</feature>
<evidence type="ECO:0000313" key="2">
    <source>
        <dbReference type="EMBL" id="MBP2292785.1"/>
    </source>
</evidence>
<organism evidence="2 3">
    <name type="scientific">Azospirillum rugosum</name>
    <dbReference type="NCBI Taxonomy" id="416170"/>
    <lineage>
        <taxon>Bacteria</taxon>
        <taxon>Pseudomonadati</taxon>
        <taxon>Pseudomonadota</taxon>
        <taxon>Alphaproteobacteria</taxon>
        <taxon>Rhodospirillales</taxon>
        <taxon>Azospirillaceae</taxon>
        <taxon>Azospirillum</taxon>
    </lineage>
</organism>
<keyword evidence="3" id="KW-1185">Reference proteome</keyword>
<reference evidence="2 3" key="1">
    <citation type="submission" date="2021-03" db="EMBL/GenBank/DDBJ databases">
        <title>Genomic Encyclopedia of Type Strains, Phase III (KMG-III): the genomes of soil and plant-associated and newly described type strains.</title>
        <authorList>
            <person name="Whitman W."/>
        </authorList>
    </citation>
    <scope>NUCLEOTIDE SEQUENCE [LARGE SCALE GENOMIC DNA]</scope>
    <source>
        <strain evidence="2 3">IMMIB AFH-6</strain>
    </source>
</reference>
<protein>
    <submittedName>
        <fullName evidence="2">Uncharacterized protein</fullName>
    </submittedName>
</protein>
<gene>
    <name evidence="2" type="ORF">J2851_002566</name>
</gene>
<evidence type="ECO:0000256" key="1">
    <source>
        <dbReference type="SAM" id="MobiDB-lite"/>
    </source>
</evidence>
<feature type="compositionally biased region" description="Low complexity" evidence="1">
    <location>
        <begin position="102"/>
        <end position="123"/>
    </location>
</feature>
<sequence>MLALSAAAIPAATACRAQAIDCWLLEGQALDRAHQRGLCKDAFARNSVGGAPAAGEPVVVPKQTNDAPRDVARGNQRDREVAAVPSPRPATPPAKPKREGTAQSQPRPARAAAPAQSQLPSWSTGREEPSWNTPRPADRVARVEETVPKETAEIPVEPWPVRRQPPPSTDPVEIFMDNLQRDFQSLVTKLISGR</sequence>
<proteinExistence type="predicted"/>